<sequence>MLFTFVEINFPNAGGVMIANLSNWQCQMCPT</sequence>
<reference evidence="1" key="2">
    <citation type="journal article" date="2015" name="Fish Shellfish Immunol.">
        <title>Early steps in the European eel (Anguilla anguilla)-Vibrio vulnificus interaction in the gills: Role of the RtxA13 toxin.</title>
        <authorList>
            <person name="Callol A."/>
            <person name="Pajuelo D."/>
            <person name="Ebbesson L."/>
            <person name="Teles M."/>
            <person name="MacKenzie S."/>
            <person name="Amaro C."/>
        </authorList>
    </citation>
    <scope>NUCLEOTIDE SEQUENCE</scope>
</reference>
<evidence type="ECO:0000313" key="1">
    <source>
        <dbReference type="EMBL" id="JAH09827.1"/>
    </source>
</evidence>
<name>A0A0E9Q001_ANGAN</name>
<organism evidence="1">
    <name type="scientific">Anguilla anguilla</name>
    <name type="common">European freshwater eel</name>
    <name type="synonym">Muraena anguilla</name>
    <dbReference type="NCBI Taxonomy" id="7936"/>
    <lineage>
        <taxon>Eukaryota</taxon>
        <taxon>Metazoa</taxon>
        <taxon>Chordata</taxon>
        <taxon>Craniata</taxon>
        <taxon>Vertebrata</taxon>
        <taxon>Euteleostomi</taxon>
        <taxon>Actinopterygii</taxon>
        <taxon>Neopterygii</taxon>
        <taxon>Teleostei</taxon>
        <taxon>Anguilliformes</taxon>
        <taxon>Anguillidae</taxon>
        <taxon>Anguilla</taxon>
    </lineage>
</organism>
<dbReference type="EMBL" id="GBXM01098750">
    <property type="protein sequence ID" value="JAH09827.1"/>
    <property type="molecule type" value="Transcribed_RNA"/>
</dbReference>
<dbReference type="AlphaFoldDB" id="A0A0E9Q001"/>
<accession>A0A0E9Q001</accession>
<reference evidence="1" key="1">
    <citation type="submission" date="2014-11" db="EMBL/GenBank/DDBJ databases">
        <authorList>
            <person name="Amaro Gonzalez C."/>
        </authorList>
    </citation>
    <scope>NUCLEOTIDE SEQUENCE</scope>
</reference>
<proteinExistence type="predicted"/>
<protein>
    <submittedName>
        <fullName evidence="1">Uncharacterized protein</fullName>
    </submittedName>
</protein>